<dbReference type="EMBL" id="WJXA01000004">
    <property type="protein sequence ID" value="KAF7144527.1"/>
    <property type="molecule type" value="Genomic_DNA"/>
</dbReference>
<comment type="caution">
    <text evidence="2">The sequence shown here is derived from an EMBL/GenBank/DDBJ whole genome shotgun (WGS) entry which is preliminary data.</text>
</comment>
<evidence type="ECO:0000313" key="2">
    <source>
        <dbReference type="EMBL" id="KAF7144527.1"/>
    </source>
</evidence>
<gene>
    <name evidence="2" type="ORF">RHSIM_Rhsim04G0156900</name>
</gene>
<name>A0A834H1D2_RHOSS</name>
<protein>
    <submittedName>
        <fullName evidence="2">Uncharacterized protein</fullName>
    </submittedName>
</protein>
<evidence type="ECO:0000313" key="3">
    <source>
        <dbReference type="Proteomes" id="UP000626092"/>
    </source>
</evidence>
<feature type="region of interest" description="Disordered" evidence="1">
    <location>
        <begin position="102"/>
        <end position="129"/>
    </location>
</feature>
<feature type="compositionally biased region" description="Low complexity" evidence="1">
    <location>
        <begin position="10"/>
        <end position="21"/>
    </location>
</feature>
<proteinExistence type="predicted"/>
<dbReference type="AlphaFoldDB" id="A0A834H1D2"/>
<evidence type="ECO:0000256" key="1">
    <source>
        <dbReference type="SAM" id="MobiDB-lite"/>
    </source>
</evidence>
<dbReference type="Proteomes" id="UP000626092">
    <property type="component" value="Unassembled WGS sequence"/>
</dbReference>
<accession>A0A834H1D2</accession>
<sequence length="129" mass="14133">MEKQGGGRRPSISSLSLKSLSQPPPSETFGLPKSTAKTSSGRIEEYTRIMAAQLQSVQTKQKKLETQMRRTRRDVSTIKRGMLWIAARCGREGDVYVPTEADMRESTPEEPEIEHGVGVGSSLAEADPG</sequence>
<keyword evidence="3" id="KW-1185">Reference proteome</keyword>
<feature type="region of interest" description="Disordered" evidence="1">
    <location>
        <begin position="1"/>
        <end position="43"/>
    </location>
</feature>
<reference evidence="2" key="1">
    <citation type="submission" date="2019-11" db="EMBL/GenBank/DDBJ databases">
        <authorList>
            <person name="Liu Y."/>
            <person name="Hou J."/>
            <person name="Li T.-Q."/>
            <person name="Guan C.-H."/>
            <person name="Wu X."/>
            <person name="Wu H.-Z."/>
            <person name="Ling F."/>
            <person name="Zhang R."/>
            <person name="Shi X.-G."/>
            <person name="Ren J.-P."/>
            <person name="Chen E.-F."/>
            <person name="Sun J.-M."/>
        </authorList>
    </citation>
    <scope>NUCLEOTIDE SEQUENCE</scope>
    <source>
        <strain evidence="2">Adult_tree_wgs_1</strain>
        <tissue evidence="2">Leaves</tissue>
    </source>
</reference>
<organism evidence="2 3">
    <name type="scientific">Rhododendron simsii</name>
    <name type="common">Sims's rhododendron</name>
    <dbReference type="NCBI Taxonomy" id="118357"/>
    <lineage>
        <taxon>Eukaryota</taxon>
        <taxon>Viridiplantae</taxon>
        <taxon>Streptophyta</taxon>
        <taxon>Embryophyta</taxon>
        <taxon>Tracheophyta</taxon>
        <taxon>Spermatophyta</taxon>
        <taxon>Magnoliopsida</taxon>
        <taxon>eudicotyledons</taxon>
        <taxon>Gunneridae</taxon>
        <taxon>Pentapetalae</taxon>
        <taxon>asterids</taxon>
        <taxon>Ericales</taxon>
        <taxon>Ericaceae</taxon>
        <taxon>Ericoideae</taxon>
        <taxon>Rhodoreae</taxon>
        <taxon>Rhododendron</taxon>
    </lineage>
</organism>